<dbReference type="OrthoDB" id="443318at2759"/>
<dbReference type="GO" id="GO:0004185">
    <property type="term" value="F:serine-type carboxypeptidase activity"/>
    <property type="evidence" value="ECO:0007669"/>
    <property type="project" value="InterPro"/>
</dbReference>
<dbReference type="Proteomes" id="UP000708208">
    <property type="component" value="Unassembled WGS sequence"/>
</dbReference>
<name>A0A8J2NVU7_9HEXA</name>
<reference evidence="1" key="1">
    <citation type="submission" date="2021-06" db="EMBL/GenBank/DDBJ databases">
        <authorList>
            <person name="Hodson N. C."/>
            <person name="Mongue J. A."/>
            <person name="Jaron S. K."/>
        </authorList>
    </citation>
    <scope>NUCLEOTIDE SEQUENCE</scope>
</reference>
<keyword evidence="2" id="KW-1185">Reference proteome</keyword>
<proteinExistence type="predicted"/>
<dbReference type="EMBL" id="CAJVCH010037182">
    <property type="protein sequence ID" value="CAG7716265.1"/>
    <property type="molecule type" value="Genomic_DNA"/>
</dbReference>
<sequence>MKKYFEIMGGVGTVFEKYTGFSEVLSALIPHKPVQDEWFTTFINSDDFRQYLHAGEHKFIETDLSAYEYNQAEPFLNHSKAFGEMLDKGYQVLVYLPQFDLLVPPTGSLRTIETMPWSLSNAFANAPRKIWRVKDDVAGFSRCIIDWL</sequence>
<accession>A0A8J2NVU7</accession>
<evidence type="ECO:0000313" key="1">
    <source>
        <dbReference type="EMBL" id="CAG7716265.1"/>
    </source>
</evidence>
<protein>
    <submittedName>
        <fullName evidence="1">Uncharacterized protein</fullName>
    </submittedName>
</protein>
<dbReference type="AlphaFoldDB" id="A0A8J2NVU7"/>
<evidence type="ECO:0000313" key="2">
    <source>
        <dbReference type="Proteomes" id="UP000708208"/>
    </source>
</evidence>
<dbReference type="Pfam" id="PF00450">
    <property type="entry name" value="Peptidase_S10"/>
    <property type="match status" value="1"/>
</dbReference>
<organism evidence="1 2">
    <name type="scientific">Allacma fusca</name>
    <dbReference type="NCBI Taxonomy" id="39272"/>
    <lineage>
        <taxon>Eukaryota</taxon>
        <taxon>Metazoa</taxon>
        <taxon>Ecdysozoa</taxon>
        <taxon>Arthropoda</taxon>
        <taxon>Hexapoda</taxon>
        <taxon>Collembola</taxon>
        <taxon>Symphypleona</taxon>
        <taxon>Sminthuridae</taxon>
        <taxon>Allacma</taxon>
    </lineage>
</organism>
<dbReference type="GO" id="GO:0006508">
    <property type="term" value="P:proteolysis"/>
    <property type="evidence" value="ECO:0007669"/>
    <property type="project" value="InterPro"/>
</dbReference>
<dbReference type="InterPro" id="IPR001563">
    <property type="entry name" value="Peptidase_S10"/>
</dbReference>
<comment type="caution">
    <text evidence="1">The sequence shown here is derived from an EMBL/GenBank/DDBJ whole genome shotgun (WGS) entry which is preliminary data.</text>
</comment>
<gene>
    <name evidence="1" type="ORF">AFUS01_LOCUS5787</name>
</gene>